<sequence>MSLRLPMTITGRLAEEELEKTVADMAREAGVSHSSFAAAFTSAVGEPPLDYLTNWRIYRAKVLLTSSDESLAEIATRVGYDSDMALSRAFKRKAGVPPGAFRKTALARPEAAQDNARIPLAAARHRGR</sequence>
<evidence type="ECO:0000256" key="2">
    <source>
        <dbReference type="ARBA" id="ARBA00023125"/>
    </source>
</evidence>
<gene>
    <name evidence="5" type="ORF">STIAU_2357</name>
</gene>
<organism evidence="5 6">
    <name type="scientific">Stigmatella aurantiaca (strain DW4/3-1)</name>
    <dbReference type="NCBI Taxonomy" id="378806"/>
    <lineage>
        <taxon>Bacteria</taxon>
        <taxon>Pseudomonadati</taxon>
        <taxon>Myxococcota</taxon>
        <taxon>Myxococcia</taxon>
        <taxon>Myxococcales</taxon>
        <taxon>Cystobacterineae</taxon>
        <taxon>Archangiaceae</taxon>
        <taxon>Stigmatella</taxon>
    </lineage>
</organism>
<name>Q08RE6_STIAD</name>
<dbReference type="SUPFAM" id="SSF46689">
    <property type="entry name" value="Homeodomain-like"/>
    <property type="match status" value="1"/>
</dbReference>
<dbReference type="PROSITE" id="PS00041">
    <property type="entry name" value="HTH_ARAC_FAMILY_1"/>
    <property type="match status" value="1"/>
</dbReference>
<proteinExistence type="predicted"/>
<dbReference type="InterPro" id="IPR018062">
    <property type="entry name" value="HTH_AraC-typ_CS"/>
</dbReference>
<evidence type="ECO:0000256" key="3">
    <source>
        <dbReference type="ARBA" id="ARBA00023163"/>
    </source>
</evidence>
<dbReference type="GO" id="GO:0003700">
    <property type="term" value="F:DNA-binding transcription factor activity"/>
    <property type="evidence" value="ECO:0007669"/>
    <property type="project" value="InterPro"/>
</dbReference>
<dbReference type="EMBL" id="AAMD01000187">
    <property type="protein sequence ID" value="EAU63052.1"/>
    <property type="molecule type" value="Genomic_DNA"/>
</dbReference>
<protein>
    <submittedName>
        <fullName evidence="5">NanR4</fullName>
    </submittedName>
</protein>
<evidence type="ECO:0000259" key="4">
    <source>
        <dbReference type="PROSITE" id="PS01124"/>
    </source>
</evidence>
<dbReference type="GO" id="GO:0043565">
    <property type="term" value="F:sequence-specific DNA binding"/>
    <property type="evidence" value="ECO:0007669"/>
    <property type="project" value="InterPro"/>
</dbReference>
<keyword evidence="1" id="KW-0805">Transcription regulation</keyword>
<dbReference type="PANTHER" id="PTHR46796:SF7">
    <property type="entry name" value="ARAC FAMILY TRANSCRIPTIONAL REGULATOR"/>
    <property type="match status" value="1"/>
</dbReference>
<dbReference type="Pfam" id="PF12833">
    <property type="entry name" value="HTH_18"/>
    <property type="match status" value="1"/>
</dbReference>
<dbReference type="AlphaFoldDB" id="Q08RE6"/>
<accession>Q08RE6</accession>
<dbReference type="PROSITE" id="PS01124">
    <property type="entry name" value="HTH_ARAC_FAMILY_2"/>
    <property type="match status" value="1"/>
</dbReference>
<dbReference type="Gene3D" id="1.10.10.60">
    <property type="entry name" value="Homeodomain-like"/>
    <property type="match status" value="2"/>
</dbReference>
<dbReference type="Proteomes" id="UP000032702">
    <property type="component" value="Unassembled WGS sequence"/>
</dbReference>
<dbReference type="InterPro" id="IPR050204">
    <property type="entry name" value="AraC_XylS_family_regulators"/>
</dbReference>
<evidence type="ECO:0000313" key="6">
    <source>
        <dbReference type="Proteomes" id="UP000032702"/>
    </source>
</evidence>
<feature type="domain" description="HTH araC/xylS-type" evidence="4">
    <location>
        <begin position="3"/>
        <end position="104"/>
    </location>
</feature>
<reference evidence="5 6" key="1">
    <citation type="submission" date="2006-04" db="EMBL/GenBank/DDBJ databases">
        <authorList>
            <person name="Nierman W.C."/>
        </authorList>
    </citation>
    <scope>NUCLEOTIDE SEQUENCE [LARGE SCALE GENOMIC DNA]</scope>
    <source>
        <strain evidence="5 6">DW4/3-1</strain>
    </source>
</reference>
<dbReference type="SMART" id="SM00342">
    <property type="entry name" value="HTH_ARAC"/>
    <property type="match status" value="1"/>
</dbReference>
<keyword evidence="3" id="KW-0804">Transcription</keyword>
<evidence type="ECO:0000256" key="1">
    <source>
        <dbReference type="ARBA" id="ARBA00023015"/>
    </source>
</evidence>
<dbReference type="InterPro" id="IPR009057">
    <property type="entry name" value="Homeodomain-like_sf"/>
</dbReference>
<keyword evidence="2" id="KW-0238">DNA-binding</keyword>
<dbReference type="InterPro" id="IPR018060">
    <property type="entry name" value="HTH_AraC"/>
</dbReference>
<comment type="caution">
    <text evidence="5">The sequence shown here is derived from an EMBL/GenBank/DDBJ whole genome shotgun (WGS) entry which is preliminary data.</text>
</comment>
<dbReference type="PANTHER" id="PTHR46796">
    <property type="entry name" value="HTH-TYPE TRANSCRIPTIONAL ACTIVATOR RHAS-RELATED"/>
    <property type="match status" value="1"/>
</dbReference>
<evidence type="ECO:0000313" key="5">
    <source>
        <dbReference type="EMBL" id="EAU63052.1"/>
    </source>
</evidence>